<gene>
    <name evidence="2" type="ORF">AWC38_SpisGene13915</name>
</gene>
<comment type="caution">
    <text evidence="2">The sequence shown here is derived from an EMBL/GenBank/DDBJ whole genome shotgun (WGS) entry which is preliminary data.</text>
</comment>
<keyword evidence="3" id="KW-1185">Reference proteome</keyword>
<proteinExistence type="predicted"/>
<dbReference type="Proteomes" id="UP000225706">
    <property type="component" value="Unassembled WGS sequence"/>
</dbReference>
<organism evidence="2 3">
    <name type="scientific">Stylophora pistillata</name>
    <name type="common">Smooth cauliflower coral</name>
    <dbReference type="NCBI Taxonomy" id="50429"/>
    <lineage>
        <taxon>Eukaryota</taxon>
        <taxon>Metazoa</taxon>
        <taxon>Cnidaria</taxon>
        <taxon>Anthozoa</taxon>
        <taxon>Hexacorallia</taxon>
        <taxon>Scleractinia</taxon>
        <taxon>Astrocoeniina</taxon>
        <taxon>Pocilloporidae</taxon>
        <taxon>Stylophora</taxon>
    </lineage>
</organism>
<feature type="compositionally biased region" description="Acidic residues" evidence="1">
    <location>
        <begin position="494"/>
        <end position="510"/>
    </location>
</feature>
<sequence length="510" mass="57875">MASILALNDNCLSRIISYLEDPLSFHSVALSCKRVQQVIENTRSILHPKLLRAKAEYYIKRYLVEIAGGRDYGKYSKLENLLSNAARLTAAKDLLTYAKVVDIWERNGPVAAKLFTWIRKQKSSTEEGEPRATCSTEYRSLTLHLPGCDKNLKIDTTYFHDYIGNYDNELSIHVTCGDLDVKSEGFTNYCPEDYQYWEEKEVHAAVRPMKPVVELLQKDLGDTVAPITDIFFVWLCYLFPNESTLAVEHKLTFKDPSRNDKPSLGQVQPAMDLFHQNLQAGTKLQNLVSGWNNPESNLPSLIAETMSVLIQKSETKFLQKLQRDAGSFYEIASELDRKPSLPKALVLDLLLRTKLEFSDYSPGSVADKFVESKASFRFSEGKVVKAWGGMHGDGASYPTWDELQLEVTLPDGKELKLDAECNNRRRMIQVEKLSPVTELFQQGINKRMEGEKHIPKLGDRFTACYLLHALNFGGEEETFLGSEDDLNLSRTPSSEEESLEESEEEQNVEQ</sequence>
<evidence type="ECO:0000256" key="1">
    <source>
        <dbReference type="SAM" id="MobiDB-lite"/>
    </source>
</evidence>
<dbReference type="AlphaFoldDB" id="A0A2B4RYG0"/>
<feature type="region of interest" description="Disordered" evidence="1">
    <location>
        <begin position="480"/>
        <end position="510"/>
    </location>
</feature>
<dbReference type="EMBL" id="LSMT01000271">
    <property type="protein sequence ID" value="PFX21590.1"/>
    <property type="molecule type" value="Genomic_DNA"/>
</dbReference>
<name>A0A2B4RYG0_STYPI</name>
<reference evidence="3" key="1">
    <citation type="journal article" date="2017" name="bioRxiv">
        <title>Comparative analysis of the genomes of Stylophora pistillata and Acropora digitifera provides evidence for extensive differences between species of corals.</title>
        <authorList>
            <person name="Voolstra C.R."/>
            <person name="Li Y."/>
            <person name="Liew Y.J."/>
            <person name="Baumgarten S."/>
            <person name="Zoccola D."/>
            <person name="Flot J.-F."/>
            <person name="Tambutte S."/>
            <person name="Allemand D."/>
            <person name="Aranda M."/>
        </authorList>
    </citation>
    <scope>NUCLEOTIDE SEQUENCE [LARGE SCALE GENOMIC DNA]</scope>
</reference>
<accession>A0A2B4RYG0</accession>
<protein>
    <recommendedName>
        <fullName evidence="4">F-box domain-containing protein</fullName>
    </recommendedName>
</protein>
<evidence type="ECO:0000313" key="2">
    <source>
        <dbReference type="EMBL" id="PFX21590.1"/>
    </source>
</evidence>
<evidence type="ECO:0008006" key="4">
    <source>
        <dbReference type="Google" id="ProtNLM"/>
    </source>
</evidence>
<evidence type="ECO:0000313" key="3">
    <source>
        <dbReference type="Proteomes" id="UP000225706"/>
    </source>
</evidence>
<dbReference type="OrthoDB" id="5948245at2759"/>